<dbReference type="InterPro" id="IPR011009">
    <property type="entry name" value="Kinase-like_dom_sf"/>
</dbReference>
<dbReference type="VEuPathDB" id="CryptoDB:Vbra_12994"/>
<dbReference type="Proteomes" id="UP000041254">
    <property type="component" value="Unassembled WGS sequence"/>
</dbReference>
<feature type="region of interest" description="Disordered" evidence="2">
    <location>
        <begin position="56"/>
        <end position="76"/>
    </location>
</feature>
<gene>
    <name evidence="3" type="ORF">Vbra_12994</name>
</gene>
<reference evidence="3 4" key="1">
    <citation type="submission" date="2014-11" db="EMBL/GenBank/DDBJ databases">
        <authorList>
            <person name="Zhu J."/>
            <person name="Qi W."/>
            <person name="Song R."/>
        </authorList>
    </citation>
    <scope>NUCLEOTIDE SEQUENCE [LARGE SCALE GENOMIC DNA]</scope>
</reference>
<dbReference type="PANTHER" id="PTHR22603">
    <property type="entry name" value="CHOLINE/ETHANOALAMINE KINASE"/>
    <property type="match status" value="1"/>
</dbReference>
<keyword evidence="4" id="KW-1185">Reference proteome</keyword>
<dbReference type="EMBL" id="CDMY01000300">
    <property type="protein sequence ID" value="CEM00859.1"/>
    <property type="molecule type" value="Genomic_DNA"/>
</dbReference>
<evidence type="ECO:0000313" key="4">
    <source>
        <dbReference type="Proteomes" id="UP000041254"/>
    </source>
</evidence>
<organism evidence="3 4">
    <name type="scientific">Vitrella brassicaformis (strain CCMP3155)</name>
    <dbReference type="NCBI Taxonomy" id="1169540"/>
    <lineage>
        <taxon>Eukaryota</taxon>
        <taxon>Sar</taxon>
        <taxon>Alveolata</taxon>
        <taxon>Colpodellida</taxon>
        <taxon>Vitrellaceae</taxon>
        <taxon>Vitrella</taxon>
    </lineage>
</organism>
<evidence type="ECO:0008006" key="5">
    <source>
        <dbReference type="Google" id="ProtNLM"/>
    </source>
</evidence>
<dbReference type="GO" id="GO:0004305">
    <property type="term" value="F:ethanolamine kinase activity"/>
    <property type="evidence" value="ECO:0007669"/>
    <property type="project" value="TreeGrafter"/>
</dbReference>
<dbReference type="GO" id="GO:0004103">
    <property type="term" value="F:choline kinase activity"/>
    <property type="evidence" value="ECO:0007669"/>
    <property type="project" value="TreeGrafter"/>
</dbReference>
<protein>
    <recommendedName>
        <fullName evidence="5">Choline kinase N-terminal domain-containing protein</fullName>
    </recommendedName>
</protein>
<dbReference type="STRING" id="1169540.A0A0G4ES34"/>
<dbReference type="Gene3D" id="3.90.1200.10">
    <property type="match status" value="1"/>
</dbReference>
<dbReference type="InParanoid" id="A0A0G4ES34"/>
<dbReference type="Gene3D" id="3.30.200.20">
    <property type="entry name" value="Phosphorylase Kinase, domain 1"/>
    <property type="match status" value="1"/>
</dbReference>
<proteinExistence type="inferred from homology"/>
<dbReference type="FunCoup" id="A0A0G4ES34">
    <property type="interactions" value="27"/>
</dbReference>
<name>A0A0G4ES34_VITBC</name>
<dbReference type="CDD" id="cd14021">
    <property type="entry name" value="ChoK-like_euk"/>
    <property type="match status" value="1"/>
</dbReference>
<accession>A0A0G4ES34</accession>
<dbReference type="Pfam" id="PF01633">
    <property type="entry name" value="Choline_kinase"/>
    <property type="match status" value="1"/>
</dbReference>
<evidence type="ECO:0000256" key="2">
    <source>
        <dbReference type="SAM" id="MobiDB-lite"/>
    </source>
</evidence>
<dbReference type="GO" id="GO:0005737">
    <property type="term" value="C:cytoplasm"/>
    <property type="evidence" value="ECO:0007669"/>
    <property type="project" value="TreeGrafter"/>
</dbReference>
<dbReference type="OrthoDB" id="3649325at2759"/>
<dbReference type="AlphaFoldDB" id="A0A0G4ES34"/>
<sequence>MDTFLSSHEAEAADTSRRKLFLQPLPFDASSVTTEAEEAGQGLSVEEELVISLIGEDQQHHSPHHSLPDDDISPRTRRRIRMLSKPSTIRVICILNVPGWEAIAPHHIEIEQIEAGLTNQLFRVAVGTPKPSCRRCKSSESFSAVTGTTTSPSVPRDASSPLVHQQVLFRVYGDNSKFYDSRFELDVFRALGQRNMAPKMIANFQGGRIEEWVWGRPLLVQELQCPPELAGVATQIARLHRLALGASDVCGIVRRPCLPVKLRQWMKLSLEASFPSEAQQQQLAALNLPQIASEVESFLNSDVIQQADEPPEASSLTERAMLAARAIVFCHNDCQENNIMKTSEGIRLIDFEYSDYNYAAFDIANIFTEATIDYCVTQPPCFSVTTEAYPCIKRRRLFASVYLSELLGSPILPEDISMIDPFLQQVEGFCLASNLLWGLWGVGRAFCLFGDTSCSPVALEDGRAGECLMDDPQPSDMSFDFLAYAQARFAMYLKRKEELGYSW</sequence>
<evidence type="ECO:0000313" key="3">
    <source>
        <dbReference type="EMBL" id="CEM00859.1"/>
    </source>
</evidence>
<comment type="similarity">
    <text evidence="1">Belongs to the choline/ethanolamine kinase family.</text>
</comment>
<dbReference type="GO" id="GO:0006646">
    <property type="term" value="P:phosphatidylethanolamine biosynthetic process"/>
    <property type="evidence" value="ECO:0007669"/>
    <property type="project" value="TreeGrafter"/>
</dbReference>
<evidence type="ECO:0000256" key="1">
    <source>
        <dbReference type="ARBA" id="ARBA00038211"/>
    </source>
</evidence>
<dbReference type="OMA" id="RCDFAFC"/>
<dbReference type="PANTHER" id="PTHR22603:SF93">
    <property type="entry name" value="RE24176P"/>
    <property type="match status" value="1"/>
</dbReference>
<dbReference type="SUPFAM" id="SSF56112">
    <property type="entry name" value="Protein kinase-like (PK-like)"/>
    <property type="match status" value="1"/>
</dbReference>
<dbReference type="PhylomeDB" id="A0A0G4ES34"/>